<dbReference type="Pfam" id="PF02126">
    <property type="entry name" value="PTE"/>
    <property type="match status" value="1"/>
</dbReference>
<keyword evidence="2" id="KW-0378">Hydrolase</keyword>
<dbReference type="PROSITE" id="PS51347">
    <property type="entry name" value="PHOSPHOTRIESTERASE_2"/>
    <property type="match status" value="1"/>
</dbReference>
<dbReference type="EMBL" id="SWMS01000008">
    <property type="protein sequence ID" value="TKG70547.1"/>
    <property type="molecule type" value="Genomic_DNA"/>
</dbReference>
<keyword evidence="5" id="KW-1185">Reference proteome</keyword>
<evidence type="ECO:0000256" key="2">
    <source>
        <dbReference type="ARBA" id="ARBA00022801"/>
    </source>
</evidence>
<gene>
    <name evidence="4" type="ORF">FCN18_16830</name>
</gene>
<evidence type="ECO:0008006" key="6">
    <source>
        <dbReference type="Google" id="ProtNLM"/>
    </source>
</evidence>
<dbReference type="Gene3D" id="3.20.20.140">
    <property type="entry name" value="Metal-dependent hydrolases"/>
    <property type="match status" value="1"/>
</dbReference>
<evidence type="ECO:0000256" key="3">
    <source>
        <dbReference type="PROSITE-ProRule" id="PRU00679"/>
    </source>
</evidence>
<evidence type="ECO:0000313" key="5">
    <source>
        <dbReference type="Proteomes" id="UP000309992"/>
    </source>
</evidence>
<proteinExistence type="inferred from homology"/>
<reference evidence="4 5" key="1">
    <citation type="journal article" date="2015" name="Antonie Van Leeuwenhoek">
        <title>Prauserella endophytica sp. nov., an endophytic actinobacterium isolated from Tamarix taklamakanensis.</title>
        <authorList>
            <person name="Liu J.M."/>
            <person name="Habden X."/>
            <person name="Guo L."/>
            <person name="Tuo L."/>
            <person name="Jiang Z.K."/>
            <person name="Liu S.W."/>
            <person name="Liu X.F."/>
            <person name="Chen L."/>
            <person name="Li R.F."/>
            <person name="Zhang Y.Q."/>
            <person name="Sun C.H."/>
        </authorList>
    </citation>
    <scope>NUCLEOTIDE SEQUENCE [LARGE SCALE GENOMIC DNA]</scope>
    <source>
        <strain evidence="4 5">CGMCC 4.7182</strain>
    </source>
</reference>
<dbReference type="InterPro" id="IPR032466">
    <property type="entry name" value="Metal_Hydrolase"/>
</dbReference>
<comment type="similarity">
    <text evidence="3">Belongs to the metallo-dependent hydrolases superfamily. Phosphotriesterase family.</text>
</comment>
<keyword evidence="1" id="KW-0479">Metal-binding</keyword>
<dbReference type="PANTHER" id="PTHR10819:SF3">
    <property type="entry name" value="PHOSPHOTRIESTERASE-RELATED PROTEIN"/>
    <property type="match status" value="1"/>
</dbReference>
<dbReference type="PANTHER" id="PTHR10819">
    <property type="entry name" value="PHOSPHOTRIESTERASE-RELATED"/>
    <property type="match status" value="1"/>
</dbReference>
<comment type="caution">
    <text evidence="3">Lacks conserved residue(s) required for the propagation of feature annotation.</text>
</comment>
<dbReference type="RefSeq" id="WP_137095557.1">
    <property type="nucleotide sequence ID" value="NZ_SWMS01000008.1"/>
</dbReference>
<evidence type="ECO:0000313" key="4">
    <source>
        <dbReference type="EMBL" id="TKG70547.1"/>
    </source>
</evidence>
<accession>A0ABY2S4A0</accession>
<organism evidence="4 5">
    <name type="scientific">Prauserella endophytica</name>
    <dbReference type="NCBI Taxonomy" id="1592324"/>
    <lineage>
        <taxon>Bacteria</taxon>
        <taxon>Bacillati</taxon>
        <taxon>Actinomycetota</taxon>
        <taxon>Actinomycetes</taxon>
        <taxon>Pseudonocardiales</taxon>
        <taxon>Pseudonocardiaceae</taxon>
        <taxon>Prauserella</taxon>
        <taxon>Prauserella coralliicola group</taxon>
    </lineage>
</organism>
<dbReference type="Proteomes" id="UP000309992">
    <property type="component" value="Unassembled WGS sequence"/>
</dbReference>
<comment type="caution">
    <text evidence="4">The sequence shown here is derived from an EMBL/GenBank/DDBJ whole genome shotgun (WGS) entry which is preliminary data.</text>
</comment>
<name>A0ABY2S4A0_9PSEU</name>
<sequence>MRCPRASATPAYARAIIGEIGTSNPVHAREEKVLRAAARVSARTGVAVTLHTDPTGRLALDVLDILEAEGADPARVVVGHMDGELDDGFLEYHRRIVERGAYIAYDTFGEENCYANGLTNGKSFWCPSDKQRINAVLAAPEAGYGDRLLLSQDVCMKMSHEKYGGFGYGHLLKNIVPELRSEGVSQAELDQLLVDNPRKMLAH</sequence>
<evidence type="ECO:0000256" key="1">
    <source>
        <dbReference type="ARBA" id="ARBA00022723"/>
    </source>
</evidence>
<dbReference type="InterPro" id="IPR001559">
    <property type="entry name" value="Phosphotriesterase"/>
</dbReference>
<protein>
    <recommendedName>
        <fullName evidence="6">Phosphotriesterase-related protein</fullName>
    </recommendedName>
</protein>
<dbReference type="SUPFAM" id="SSF51556">
    <property type="entry name" value="Metallo-dependent hydrolases"/>
    <property type="match status" value="1"/>
</dbReference>